<dbReference type="PANTHER" id="PTHR11472">
    <property type="entry name" value="DNA REPAIR DEAD HELICASE RAD3/XP-D SUBFAMILY MEMBER"/>
    <property type="match status" value="1"/>
</dbReference>
<evidence type="ECO:0000259" key="9">
    <source>
        <dbReference type="PROSITE" id="PS51193"/>
    </source>
</evidence>
<dbReference type="Gene3D" id="3.40.50.300">
    <property type="entry name" value="P-loop containing nucleotide triphosphate hydrolases"/>
    <property type="match status" value="2"/>
</dbReference>
<evidence type="ECO:0000259" key="8">
    <source>
        <dbReference type="PROSITE" id="PS51192"/>
    </source>
</evidence>
<dbReference type="GO" id="GO:0003676">
    <property type="term" value="F:nucleic acid binding"/>
    <property type="evidence" value="ECO:0007669"/>
    <property type="project" value="InterPro"/>
</dbReference>
<dbReference type="EC" id="5.6.2.3" evidence="6"/>
<evidence type="ECO:0000256" key="6">
    <source>
        <dbReference type="ARBA" id="ARBA00044969"/>
    </source>
</evidence>
<dbReference type="GO" id="GO:0006139">
    <property type="term" value="P:nucleobase-containing compound metabolic process"/>
    <property type="evidence" value="ECO:0007669"/>
    <property type="project" value="InterPro"/>
</dbReference>
<feature type="domain" description="Helicase ATP-binding" evidence="8">
    <location>
        <begin position="51"/>
        <end position="329"/>
    </location>
</feature>
<dbReference type="AlphaFoldDB" id="A0A1R4KH95"/>
<proteinExistence type="inferred from homology"/>
<dbReference type="PROSITE" id="PS51192">
    <property type="entry name" value="HELICASE_ATP_BIND_1"/>
    <property type="match status" value="1"/>
</dbReference>
<keyword evidence="2" id="KW-0547">Nucleotide-binding</keyword>
<keyword evidence="10" id="KW-0347">Helicase</keyword>
<dbReference type="RefSeq" id="WP_087132627.1">
    <property type="nucleotide sequence ID" value="NZ_FUKO01000033.1"/>
</dbReference>
<name>A0A1R4KH95_9MICO</name>
<dbReference type="SMART" id="SM00491">
    <property type="entry name" value="HELICc2"/>
    <property type="match status" value="1"/>
</dbReference>
<dbReference type="PROSITE" id="PS51193">
    <property type="entry name" value="HELICASE_ATP_BIND_2"/>
    <property type="match status" value="1"/>
</dbReference>
<dbReference type="Pfam" id="PF13307">
    <property type="entry name" value="Helicase_C_2"/>
    <property type="match status" value="1"/>
</dbReference>
<dbReference type="PANTHER" id="PTHR11472:SF34">
    <property type="entry name" value="REGULATOR OF TELOMERE ELONGATION HELICASE 1"/>
    <property type="match status" value="1"/>
</dbReference>
<dbReference type="SUPFAM" id="SSF52540">
    <property type="entry name" value="P-loop containing nucleoside triphosphate hydrolases"/>
    <property type="match status" value="1"/>
</dbReference>
<gene>
    <name evidence="10" type="ORF">FM104_12800</name>
</gene>
<organism evidence="10 11">
    <name type="scientific">Microbacterium esteraromaticum</name>
    <dbReference type="NCBI Taxonomy" id="57043"/>
    <lineage>
        <taxon>Bacteria</taxon>
        <taxon>Bacillati</taxon>
        <taxon>Actinomycetota</taxon>
        <taxon>Actinomycetes</taxon>
        <taxon>Micrococcales</taxon>
        <taxon>Microbacteriaceae</taxon>
        <taxon>Microbacterium</taxon>
    </lineage>
</organism>
<evidence type="ECO:0000256" key="2">
    <source>
        <dbReference type="ARBA" id="ARBA00022741"/>
    </source>
</evidence>
<dbReference type="InterPro" id="IPR045028">
    <property type="entry name" value="DinG/Rad3-like"/>
</dbReference>
<feature type="domain" description="Helicase ATP-binding" evidence="9">
    <location>
        <begin position="29"/>
        <end position="345"/>
    </location>
</feature>
<dbReference type="EMBL" id="FUKO01000033">
    <property type="protein sequence ID" value="SJN43649.1"/>
    <property type="molecule type" value="Genomic_DNA"/>
</dbReference>
<reference evidence="10 11" key="1">
    <citation type="submission" date="2017-02" db="EMBL/GenBank/DDBJ databases">
        <authorList>
            <person name="Peterson S.W."/>
        </authorList>
    </citation>
    <scope>NUCLEOTIDE SEQUENCE [LARGE SCALE GENOMIC DNA]</scope>
    <source>
        <strain evidence="10 11">B Mb 05.01</strain>
    </source>
</reference>
<keyword evidence="11" id="KW-1185">Reference proteome</keyword>
<dbReference type="SMART" id="SM00487">
    <property type="entry name" value="DEXDc"/>
    <property type="match status" value="1"/>
</dbReference>
<evidence type="ECO:0000256" key="1">
    <source>
        <dbReference type="ARBA" id="ARBA00001966"/>
    </source>
</evidence>
<dbReference type="OrthoDB" id="9805194at2"/>
<keyword evidence="4" id="KW-0067">ATP-binding</keyword>
<protein>
    <recommendedName>
        <fullName evidence="6">DNA 5'-3' helicase</fullName>
        <ecNumber evidence="6">5.6.2.3</ecNumber>
    </recommendedName>
</protein>
<dbReference type="GO" id="GO:0016818">
    <property type="term" value="F:hydrolase activity, acting on acid anhydrides, in phosphorus-containing anhydrides"/>
    <property type="evidence" value="ECO:0007669"/>
    <property type="project" value="InterPro"/>
</dbReference>
<evidence type="ECO:0000256" key="5">
    <source>
        <dbReference type="ARBA" id="ARBA00038058"/>
    </source>
</evidence>
<evidence type="ECO:0000256" key="3">
    <source>
        <dbReference type="ARBA" id="ARBA00022801"/>
    </source>
</evidence>
<dbReference type="InterPro" id="IPR014013">
    <property type="entry name" value="Helic_SF1/SF2_ATP-bd_DinG/Rad3"/>
</dbReference>
<sequence>MAHTAIATDAPPVPQDEGEDLDLLIEAVRSATGLPHARPREGQQALYLDAISALEHDRDVIALAPTGSGKSFITLSIAFRAAVRSGHRTLLSTHSLSLMGQMEDKDVPTMHVALAETHPEATVRVAFLRGANNYADPAKAIATAQVLLATDDHDLVRLASGLDTLIPNRADLVELGDVGDPGEFAQLVRWALRVHLTDREPGDRHTCPMPHTEDGWRAVSASSSEADDGSRFGVTSRLELAKDRASRADIVITNHSMLAVQAAKRLRIVTGGKRLGSFDLVIVDEAHELPAAVRSQGEAKLSGGILLTAAARAYRAAGSPSTLRSWMDEAEVIAGEIDDQLRRFAPHRHQPDEIRRLRPDDAPLADQDIRVKVWAERGMAALESMTHSRDVTKQIRAASASDRLAQMPALVKEIGRHRSGWARWVEHSEPNENRRAWLVGCVKPVSVGWILQDNLWTVLEEDGESRRLPVFALSATIPAGFAQQAGLNAQATAYPTPFARAYERSALFIPHLTGRDLSQVTREGRYGKPQFDVGRHAEWCTDQIVDLVRGNAGRALVLSATSASGRRYADALRARLPRDIRVHTQWDAKTTGTVTAEWRADVGSVLVGTKSLMTGVDAPGETCSLVIIDRVPRSPKNPSDEARVDDLVERLQLDRFSSSHLIYAADAALLLAQAAGRLIRSESDTGMVACLDLRLLKTQLAYPEITRSLYMGAFSALGNRFTSTDSAVEWLVSRGV</sequence>
<evidence type="ECO:0000313" key="11">
    <source>
        <dbReference type="Proteomes" id="UP000196320"/>
    </source>
</evidence>
<dbReference type="InterPro" id="IPR014001">
    <property type="entry name" value="Helicase_ATP-bd"/>
</dbReference>
<dbReference type="InterPro" id="IPR011545">
    <property type="entry name" value="DEAD/DEAH_box_helicase_dom"/>
</dbReference>
<comment type="similarity">
    <text evidence="5">Belongs to the helicase family. DinG subfamily.</text>
</comment>
<evidence type="ECO:0000313" key="10">
    <source>
        <dbReference type="EMBL" id="SJN43649.1"/>
    </source>
</evidence>
<evidence type="ECO:0000256" key="7">
    <source>
        <dbReference type="ARBA" id="ARBA00048954"/>
    </source>
</evidence>
<comment type="cofactor">
    <cofactor evidence="1">
        <name>[4Fe-4S] cluster</name>
        <dbReference type="ChEBI" id="CHEBI:49883"/>
    </cofactor>
</comment>
<accession>A0A1R4KH95</accession>
<dbReference type="GO" id="GO:0005524">
    <property type="term" value="F:ATP binding"/>
    <property type="evidence" value="ECO:0007669"/>
    <property type="project" value="UniProtKB-KW"/>
</dbReference>
<dbReference type="Proteomes" id="UP000196320">
    <property type="component" value="Unassembled WGS sequence"/>
</dbReference>
<comment type="catalytic activity">
    <reaction evidence="7">
        <text>ATP + H2O = ADP + phosphate + H(+)</text>
        <dbReference type="Rhea" id="RHEA:13065"/>
        <dbReference type="ChEBI" id="CHEBI:15377"/>
        <dbReference type="ChEBI" id="CHEBI:15378"/>
        <dbReference type="ChEBI" id="CHEBI:30616"/>
        <dbReference type="ChEBI" id="CHEBI:43474"/>
        <dbReference type="ChEBI" id="CHEBI:456216"/>
        <dbReference type="EC" id="5.6.2.3"/>
    </reaction>
</comment>
<evidence type="ECO:0000256" key="4">
    <source>
        <dbReference type="ARBA" id="ARBA00022840"/>
    </source>
</evidence>
<dbReference type="GO" id="GO:0043139">
    <property type="term" value="F:5'-3' DNA helicase activity"/>
    <property type="evidence" value="ECO:0007669"/>
    <property type="project" value="UniProtKB-EC"/>
</dbReference>
<dbReference type="Pfam" id="PF00270">
    <property type="entry name" value="DEAD"/>
    <property type="match status" value="1"/>
</dbReference>
<dbReference type="InterPro" id="IPR006555">
    <property type="entry name" value="ATP-dep_Helicase_C"/>
</dbReference>
<dbReference type="InterPro" id="IPR027417">
    <property type="entry name" value="P-loop_NTPase"/>
</dbReference>
<keyword evidence="3" id="KW-0378">Hydrolase</keyword>